<protein>
    <submittedName>
        <fullName evidence="2">Uncharacterized protein</fullName>
    </submittedName>
</protein>
<name>A0A0E9X6E9_ANGAN</name>
<evidence type="ECO:0000256" key="1">
    <source>
        <dbReference type="SAM" id="Phobius"/>
    </source>
</evidence>
<reference evidence="2" key="2">
    <citation type="journal article" date="2015" name="Fish Shellfish Immunol.">
        <title>Early steps in the European eel (Anguilla anguilla)-Vibrio vulnificus interaction in the gills: Role of the RtxA13 toxin.</title>
        <authorList>
            <person name="Callol A."/>
            <person name="Pajuelo D."/>
            <person name="Ebbesson L."/>
            <person name="Teles M."/>
            <person name="MacKenzie S."/>
            <person name="Amaro C."/>
        </authorList>
    </citation>
    <scope>NUCLEOTIDE SEQUENCE</scope>
</reference>
<reference evidence="2" key="1">
    <citation type="submission" date="2014-11" db="EMBL/GenBank/DDBJ databases">
        <authorList>
            <person name="Amaro Gonzalez C."/>
        </authorList>
    </citation>
    <scope>NUCLEOTIDE SEQUENCE</scope>
</reference>
<dbReference type="EMBL" id="GBXM01010373">
    <property type="protein sequence ID" value="JAH98204.1"/>
    <property type="molecule type" value="Transcribed_RNA"/>
</dbReference>
<feature type="transmembrane region" description="Helical" evidence="1">
    <location>
        <begin position="36"/>
        <end position="60"/>
    </location>
</feature>
<dbReference type="AlphaFoldDB" id="A0A0E9X6E9"/>
<sequence length="62" mass="7370">MNYFTFHLYTCFLNDKYKQIDIVFLDSIFSRNEVQLYLLCFRAVIVDEFGAVLCVLFLCISL</sequence>
<proteinExistence type="predicted"/>
<keyword evidence="1" id="KW-1133">Transmembrane helix</keyword>
<accession>A0A0E9X6E9</accession>
<evidence type="ECO:0000313" key="2">
    <source>
        <dbReference type="EMBL" id="JAH98204.1"/>
    </source>
</evidence>
<keyword evidence="1" id="KW-0472">Membrane</keyword>
<organism evidence="2">
    <name type="scientific">Anguilla anguilla</name>
    <name type="common">European freshwater eel</name>
    <name type="synonym">Muraena anguilla</name>
    <dbReference type="NCBI Taxonomy" id="7936"/>
    <lineage>
        <taxon>Eukaryota</taxon>
        <taxon>Metazoa</taxon>
        <taxon>Chordata</taxon>
        <taxon>Craniata</taxon>
        <taxon>Vertebrata</taxon>
        <taxon>Euteleostomi</taxon>
        <taxon>Actinopterygii</taxon>
        <taxon>Neopterygii</taxon>
        <taxon>Teleostei</taxon>
        <taxon>Anguilliformes</taxon>
        <taxon>Anguillidae</taxon>
        <taxon>Anguilla</taxon>
    </lineage>
</organism>
<keyword evidence="1" id="KW-0812">Transmembrane</keyword>